<dbReference type="EMBL" id="OOIL02001413">
    <property type="protein sequence ID" value="VFQ74988.1"/>
    <property type="molecule type" value="Genomic_DNA"/>
</dbReference>
<feature type="region of interest" description="Disordered" evidence="2">
    <location>
        <begin position="107"/>
        <end position="130"/>
    </location>
</feature>
<keyword evidence="4" id="KW-1185">Reference proteome</keyword>
<keyword evidence="1" id="KW-0175">Coiled coil</keyword>
<evidence type="ECO:0000256" key="2">
    <source>
        <dbReference type="SAM" id="MobiDB-lite"/>
    </source>
</evidence>
<protein>
    <submittedName>
        <fullName evidence="3">Uncharacterized protein</fullName>
    </submittedName>
</protein>
<proteinExistence type="predicted"/>
<evidence type="ECO:0000313" key="4">
    <source>
        <dbReference type="Proteomes" id="UP000595140"/>
    </source>
</evidence>
<sequence length="130" mass="14523">MPVPAVTGKLGSTIGGKLVELTVEPILKEIGYVIFYRHNLTEHEDALKELKNRRDVVQIRVDEARRQGEEIYGQVKDWISKADEITSGVCKGTPGLFVEVMSQSLVTPSDKQRSKEDDNANSRAQGQREV</sequence>
<organism evidence="3 4">
    <name type="scientific">Cuscuta campestris</name>
    <dbReference type="NCBI Taxonomy" id="132261"/>
    <lineage>
        <taxon>Eukaryota</taxon>
        <taxon>Viridiplantae</taxon>
        <taxon>Streptophyta</taxon>
        <taxon>Embryophyta</taxon>
        <taxon>Tracheophyta</taxon>
        <taxon>Spermatophyta</taxon>
        <taxon>Magnoliopsida</taxon>
        <taxon>eudicotyledons</taxon>
        <taxon>Gunneridae</taxon>
        <taxon>Pentapetalae</taxon>
        <taxon>asterids</taxon>
        <taxon>lamiids</taxon>
        <taxon>Solanales</taxon>
        <taxon>Convolvulaceae</taxon>
        <taxon>Cuscuteae</taxon>
        <taxon>Cuscuta</taxon>
        <taxon>Cuscuta subgen. Grammica</taxon>
        <taxon>Cuscuta sect. Cleistogrammica</taxon>
    </lineage>
</organism>
<reference evidence="3 4" key="1">
    <citation type="submission" date="2018-04" db="EMBL/GenBank/DDBJ databases">
        <authorList>
            <person name="Vogel A."/>
        </authorList>
    </citation>
    <scope>NUCLEOTIDE SEQUENCE [LARGE SCALE GENOMIC DNA]</scope>
</reference>
<evidence type="ECO:0000256" key="1">
    <source>
        <dbReference type="SAM" id="Coils"/>
    </source>
</evidence>
<gene>
    <name evidence="3" type="ORF">CCAM_LOCUS16764</name>
</gene>
<dbReference type="Proteomes" id="UP000595140">
    <property type="component" value="Unassembled WGS sequence"/>
</dbReference>
<feature type="compositionally biased region" description="Basic and acidic residues" evidence="2">
    <location>
        <begin position="110"/>
        <end position="130"/>
    </location>
</feature>
<dbReference type="OrthoDB" id="1165739at2759"/>
<accession>A0A484LG55</accession>
<evidence type="ECO:0000313" key="3">
    <source>
        <dbReference type="EMBL" id="VFQ74988.1"/>
    </source>
</evidence>
<name>A0A484LG55_9ASTE</name>
<dbReference type="AlphaFoldDB" id="A0A484LG55"/>
<feature type="coiled-coil region" evidence="1">
    <location>
        <begin position="33"/>
        <end position="67"/>
    </location>
</feature>